<dbReference type="PANTHER" id="PTHR42928">
    <property type="entry name" value="TRICARBOXYLATE-BINDING PROTEIN"/>
    <property type="match status" value="1"/>
</dbReference>
<dbReference type="EMBL" id="JACHGB010000001">
    <property type="protein sequence ID" value="MBB5270340.1"/>
    <property type="molecule type" value="Genomic_DNA"/>
</dbReference>
<organism evidence="3 4">
    <name type="scientific">Quisquiliibacterium transsilvanicum</name>
    <dbReference type="NCBI Taxonomy" id="1549638"/>
    <lineage>
        <taxon>Bacteria</taxon>
        <taxon>Pseudomonadati</taxon>
        <taxon>Pseudomonadota</taxon>
        <taxon>Betaproteobacteria</taxon>
        <taxon>Burkholderiales</taxon>
        <taxon>Burkholderiaceae</taxon>
        <taxon>Quisquiliibacterium</taxon>
    </lineage>
</organism>
<dbReference type="Gene3D" id="3.40.190.10">
    <property type="entry name" value="Periplasmic binding protein-like II"/>
    <property type="match status" value="1"/>
</dbReference>
<evidence type="ECO:0000313" key="4">
    <source>
        <dbReference type="Proteomes" id="UP000532440"/>
    </source>
</evidence>
<dbReference type="Proteomes" id="UP000532440">
    <property type="component" value="Unassembled WGS sequence"/>
</dbReference>
<evidence type="ECO:0000256" key="2">
    <source>
        <dbReference type="SAM" id="SignalP"/>
    </source>
</evidence>
<dbReference type="PANTHER" id="PTHR42928:SF5">
    <property type="entry name" value="BLR1237 PROTEIN"/>
    <property type="match status" value="1"/>
</dbReference>
<dbReference type="InterPro" id="IPR042100">
    <property type="entry name" value="Bug_dom1"/>
</dbReference>
<keyword evidence="2" id="KW-0732">Signal</keyword>
<dbReference type="Gene3D" id="3.40.190.150">
    <property type="entry name" value="Bordetella uptake gene, domain 1"/>
    <property type="match status" value="1"/>
</dbReference>
<dbReference type="SUPFAM" id="SSF53850">
    <property type="entry name" value="Periplasmic binding protein-like II"/>
    <property type="match status" value="1"/>
</dbReference>
<feature type="chain" id="PRO_5030574273" evidence="2">
    <location>
        <begin position="20"/>
        <end position="321"/>
    </location>
</feature>
<sequence length="321" mass="33915">MQRRSILRAGAALAGAALAAPVIGQAKWPSREITLINPNAPGASTDLTARMLAVALEKRLNATVIVKNVVGGAGALGPSTLAAAAPDGHTMGLVAISSHIAVPNMMDVKYKPWEAFDVIGQVAALRYGIGVGADSPIKTLQDLIAESKKRTVTYASNNVTNVVAMYQLAKLTGGSFRWVRFSGGVESVTAAIGGHVDAVIQTIAEMRPQMEPGKLRFLAAAALERWPGYPEVKTLREHGYDAVSHGPFGYAFPAGVDKGILKTMEAALADCMKDKTVTDGIEKLGIMAIHRDGASYTAYLKEIEGQLLPILRETGMVKKPA</sequence>
<dbReference type="CDD" id="cd07012">
    <property type="entry name" value="PBP2_Bug_TTT"/>
    <property type="match status" value="1"/>
</dbReference>
<dbReference type="RefSeq" id="WP_183963636.1">
    <property type="nucleotide sequence ID" value="NZ_BAABEW010000016.1"/>
</dbReference>
<accession>A0A7W8M7L3</accession>
<keyword evidence="3" id="KW-0675">Receptor</keyword>
<dbReference type="PIRSF" id="PIRSF017082">
    <property type="entry name" value="YflP"/>
    <property type="match status" value="1"/>
</dbReference>
<name>A0A7W8M7L3_9BURK</name>
<comment type="caution">
    <text evidence="3">The sequence shown here is derived from an EMBL/GenBank/DDBJ whole genome shotgun (WGS) entry which is preliminary data.</text>
</comment>
<dbReference type="Pfam" id="PF03401">
    <property type="entry name" value="TctC"/>
    <property type="match status" value="1"/>
</dbReference>
<feature type="signal peptide" evidence="2">
    <location>
        <begin position="1"/>
        <end position="19"/>
    </location>
</feature>
<proteinExistence type="inferred from homology"/>
<reference evidence="3 4" key="1">
    <citation type="submission" date="2020-08" db="EMBL/GenBank/DDBJ databases">
        <title>Genomic Encyclopedia of Type Strains, Phase IV (KMG-IV): sequencing the most valuable type-strain genomes for metagenomic binning, comparative biology and taxonomic classification.</title>
        <authorList>
            <person name="Goeker M."/>
        </authorList>
    </citation>
    <scope>NUCLEOTIDE SEQUENCE [LARGE SCALE GENOMIC DNA]</scope>
    <source>
        <strain evidence="3 4">DSM 29781</strain>
    </source>
</reference>
<evidence type="ECO:0000313" key="3">
    <source>
        <dbReference type="EMBL" id="MBB5270340.1"/>
    </source>
</evidence>
<gene>
    <name evidence="3" type="ORF">HNQ70_000324</name>
</gene>
<evidence type="ECO:0000256" key="1">
    <source>
        <dbReference type="ARBA" id="ARBA00006987"/>
    </source>
</evidence>
<comment type="similarity">
    <text evidence="1">Belongs to the UPF0065 (bug) family.</text>
</comment>
<protein>
    <submittedName>
        <fullName evidence="3">Tripartite-type tricarboxylate transporter receptor subunit TctC</fullName>
    </submittedName>
</protein>
<dbReference type="AlphaFoldDB" id="A0A7W8M7L3"/>
<dbReference type="InterPro" id="IPR005064">
    <property type="entry name" value="BUG"/>
</dbReference>
<keyword evidence="4" id="KW-1185">Reference proteome</keyword>